<sequence length="421" mass="45461">MKILIYPHDLRIGGSQVNAIELGAAVRDLGHSVVIFGQPGTLTRKVRELDLEFIQAPTPRKRPSPSVCATLGKLARGRMLDVLHGYEWPPALECLIASRLVPGSSSMATVMSMAVAPFIPRTMPLLVGTEQILGAESASGRQRVGLLEPPVDVIANSPSAVAGPVKFRERFGLNDQAQLVVCVSRLARELKLEGILSSMDAIAELARLRDVRLVIVGDGPGMSDAIAKASAINDGLGRRVVLLTGELEDPRPAYAAADVVLGMGGSALRGLSFGKPLVVQGERGFWELLSPESVDRFLWQGWYGVGSGTEAGRENLISILGFLLDNEQERAQLGSFGRELVQDRFSLTNAARVQVQFYRRSLEESTGTFSSLRAEALAGAQYAAYVGRRRFHRYFGHNAADDFNAKPVASMPSLAVRGRDS</sequence>
<name>A0ABS6I9S6_9MICC</name>
<dbReference type="Pfam" id="PF13692">
    <property type="entry name" value="Glyco_trans_1_4"/>
    <property type="match status" value="1"/>
</dbReference>
<dbReference type="EMBL" id="JAHOPC010000009">
    <property type="protein sequence ID" value="MBU8867593.1"/>
    <property type="molecule type" value="Genomic_DNA"/>
</dbReference>
<reference evidence="1 2" key="1">
    <citation type="submission" date="2021-06" db="EMBL/GenBank/DDBJ databases">
        <authorList>
            <person name="Jeong J.W."/>
        </authorList>
    </citation>
    <scope>NUCLEOTIDE SEQUENCE [LARGE SCALE GENOMIC DNA]</scope>
    <source>
        <strain evidence="1 2">MMS21-TAE1-1</strain>
    </source>
</reference>
<keyword evidence="2" id="KW-1185">Reference proteome</keyword>
<accession>A0ABS6I9S6</accession>
<protein>
    <submittedName>
        <fullName evidence="1">Glycosyltransferase family 4 protein</fullName>
    </submittedName>
</protein>
<evidence type="ECO:0000313" key="1">
    <source>
        <dbReference type="EMBL" id="MBU8867593.1"/>
    </source>
</evidence>
<evidence type="ECO:0000313" key="2">
    <source>
        <dbReference type="Proteomes" id="UP000824166"/>
    </source>
</evidence>
<dbReference type="PANTHER" id="PTHR12526:SF637">
    <property type="entry name" value="GLYCOSYLTRANSFERASE EPSF-RELATED"/>
    <property type="match status" value="1"/>
</dbReference>
<proteinExistence type="predicted"/>
<dbReference type="CDD" id="cd03801">
    <property type="entry name" value="GT4_PimA-like"/>
    <property type="match status" value="1"/>
</dbReference>
<dbReference type="Proteomes" id="UP000824166">
    <property type="component" value="Unassembled WGS sequence"/>
</dbReference>
<dbReference type="PANTHER" id="PTHR12526">
    <property type="entry name" value="GLYCOSYLTRANSFERASE"/>
    <property type="match status" value="1"/>
</dbReference>
<dbReference type="RefSeq" id="WP_216925719.1">
    <property type="nucleotide sequence ID" value="NZ_JAHOPC010000009.1"/>
</dbReference>
<gene>
    <name evidence="1" type="ORF">KSW38_14985</name>
</gene>
<organism evidence="1 2">
    <name type="scientific">Paenarthrobacter aromaticivorans</name>
    <dbReference type="NCBI Taxonomy" id="2849150"/>
    <lineage>
        <taxon>Bacteria</taxon>
        <taxon>Bacillati</taxon>
        <taxon>Actinomycetota</taxon>
        <taxon>Actinomycetes</taxon>
        <taxon>Micrococcales</taxon>
        <taxon>Micrococcaceae</taxon>
        <taxon>Paenarthrobacter</taxon>
    </lineage>
</organism>
<comment type="caution">
    <text evidence="1">The sequence shown here is derived from an EMBL/GenBank/DDBJ whole genome shotgun (WGS) entry which is preliminary data.</text>
</comment>